<evidence type="ECO:0000259" key="2">
    <source>
        <dbReference type="PROSITE" id="PS51898"/>
    </source>
</evidence>
<evidence type="ECO:0000313" key="4">
    <source>
        <dbReference type="Proteomes" id="UP000294947"/>
    </source>
</evidence>
<reference evidence="3 4" key="1">
    <citation type="submission" date="2019-03" db="EMBL/GenBank/DDBJ databases">
        <title>Draft genome sequences of novel Actinobacteria.</title>
        <authorList>
            <person name="Sahin N."/>
            <person name="Ay H."/>
            <person name="Saygin H."/>
        </authorList>
    </citation>
    <scope>NUCLEOTIDE SEQUENCE [LARGE SCALE GENOMIC DNA]</scope>
    <source>
        <strain evidence="3 4">7K502</strain>
    </source>
</reference>
<dbReference type="InterPro" id="IPR011010">
    <property type="entry name" value="DNA_brk_join_enz"/>
</dbReference>
<dbReference type="SUPFAM" id="SSF56349">
    <property type="entry name" value="DNA breaking-rejoining enzymes"/>
    <property type="match status" value="1"/>
</dbReference>
<dbReference type="GO" id="GO:0003677">
    <property type="term" value="F:DNA binding"/>
    <property type="evidence" value="ECO:0007669"/>
    <property type="project" value="InterPro"/>
</dbReference>
<keyword evidence="4" id="KW-1185">Reference proteome</keyword>
<accession>A0A4R4XYP5</accession>
<dbReference type="GO" id="GO:0015074">
    <property type="term" value="P:DNA integration"/>
    <property type="evidence" value="ECO:0007669"/>
    <property type="project" value="InterPro"/>
</dbReference>
<dbReference type="PROSITE" id="PS51898">
    <property type="entry name" value="TYR_RECOMBINASE"/>
    <property type="match status" value="1"/>
</dbReference>
<dbReference type="OrthoDB" id="9803188at2"/>
<name>A0A4R4XYP5_9PSEU</name>
<dbReference type="Pfam" id="PF00589">
    <property type="entry name" value="Phage_integrase"/>
    <property type="match status" value="1"/>
</dbReference>
<feature type="domain" description="Tyr recombinase" evidence="2">
    <location>
        <begin position="1"/>
        <end position="133"/>
    </location>
</feature>
<proteinExistence type="predicted"/>
<comment type="caution">
    <text evidence="3">The sequence shown here is derived from an EMBL/GenBank/DDBJ whole genome shotgun (WGS) entry which is preliminary data.</text>
</comment>
<dbReference type="InterPro" id="IPR002104">
    <property type="entry name" value="Integrase_catalytic"/>
</dbReference>
<evidence type="ECO:0000256" key="1">
    <source>
        <dbReference type="ARBA" id="ARBA00023172"/>
    </source>
</evidence>
<keyword evidence="1" id="KW-0233">DNA recombination</keyword>
<gene>
    <name evidence="3" type="ORF">E1288_41510</name>
</gene>
<dbReference type="InterPro" id="IPR013762">
    <property type="entry name" value="Integrase-like_cat_sf"/>
</dbReference>
<dbReference type="EMBL" id="SMKW01000105">
    <property type="protein sequence ID" value="TDD36776.1"/>
    <property type="molecule type" value="Genomic_DNA"/>
</dbReference>
<dbReference type="AlphaFoldDB" id="A0A4R4XYP5"/>
<dbReference type="GO" id="GO:0006310">
    <property type="term" value="P:DNA recombination"/>
    <property type="evidence" value="ECO:0007669"/>
    <property type="project" value="UniProtKB-KW"/>
</dbReference>
<organism evidence="3 4">
    <name type="scientific">Saccharopolyspora elongata</name>
    <dbReference type="NCBI Taxonomy" id="2530387"/>
    <lineage>
        <taxon>Bacteria</taxon>
        <taxon>Bacillati</taxon>
        <taxon>Actinomycetota</taxon>
        <taxon>Actinomycetes</taxon>
        <taxon>Pseudonocardiales</taxon>
        <taxon>Pseudonocardiaceae</taxon>
        <taxon>Saccharopolyspora</taxon>
    </lineage>
</organism>
<dbReference type="Proteomes" id="UP000294947">
    <property type="component" value="Unassembled WGS sequence"/>
</dbReference>
<protein>
    <recommendedName>
        <fullName evidence="2">Tyr recombinase domain-containing protein</fullName>
    </recommendedName>
</protein>
<sequence length="142" mass="15639">MGFFKAVGRYCRTVREVPAQRSGLWIPWQEDFARLPLVERPESGSPHLFLVAKGPNRGQRLTAAGLRTTFRYRRGLTGIVGGHPDVLRHTFGTALAEAGVDLAVMQAVLGHAHVDTTTRHIHLAPAHVKAGFDAARDRLLSR</sequence>
<dbReference type="Gene3D" id="1.10.443.10">
    <property type="entry name" value="Intergrase catalytic core"/>
    <property type="match status" value="1"/>
</dbReference>
<evidence type="ECO:0000313" key="3">
    <source>
        <dbReference type="EMBL" id="TDD36776.1"/>
    </source>
</evidence>